<dbReference type="Gene3D" id="1.10.3330.10">
    <property type="entry name" value="Oxo-4-hydroxy-4-carboxy-5-ureidoimidazoline decarboxylase"/>
    <property type="match status" value="1"/>
</dbReference>
<dbReference type="EC" id="4.1.1.97" evidence="3"/>
<dbReference type="GO" id="GO:0019628">
    <property type="term" value="P:urate catabolic process"/>
    <property type="evidence" value="ECO:0007669"/>
    <property type="project" value="UniProtKB-UniPathway"/>
</dbReference>
<dbReference type="Pfam" id="PF09349">
    <property type="entry name" value="OHCU_decarbox"/>
    <property type="match status" value="1"/>
</dbReference>
<keyword evidence="4" id="KW-0659">Purine metabolism</keyword>
<dbReference type="InterPro" id="IPR018020">
    <property type="entry name" value="OHCU_decarboxylase"/>
</dbReference>
<proteinExistence type="predicted"/>
<protein>
    <recommendedName>
        <fullName evidence="3">2-oxo-4-hydroxy-4-carboxy-5-ureidoimidazoline decarboxylase</fullName>
        <ecNumber evidence="3">4.1.1.97</ecNumber>
    </recommendedName>
</protein>
<organism evidence="8 9">
    <name type="scientific">Marinomonas balearica</name>
    <dbReference type="NCBI Taxonomy" id="491947"/>
    <lineage>
        <taxon>Bacteria</taxon>
        <taxon>Pseudomonadati</taxon>
        <taxon>Pseudomonadota</taxon>
        <taxon>Gammaproteobacteria</taxon>
        <taxon>Oceanospirillales</taxon>
        <taxon>Oceanospirillaceae</taxon>
        <taxon>Marinomonas</taxon>
    </lineage>
</organism>
<evidence type="ECO:0000313" key="9">
    <source>
        <dbReference type="Proteomes" id="UP000294656"/>
    </source>
</evidence>
<dbReference type="GO" id="GO:0006144">
    <property type="term" value="P:purine nucleobase metabolic process"/>
    <property type="evidence" value="ECO:0007669"/>
    <property type="project" value="UniProtKB-KW"/>
</dbReference>
<dbReference type="UniPathway" id="UPA00394">
    <property type="reaction ID" value="UER00652"/>
</dbReference>
<evidence type="ECO:0000313" key="8">
    <source>
        <dbReference type="EMBL" id="TDP01890.1"/>
    </source>
</evidence>
<comment type="pathway">
    <text evidence="2">Purine metabolism; urate degradation; (S)-allantoin from urate: step 3/3.</text>
</comment>
<dbReference type="Proteomes" id="UP000294656">
    <property type="component" value="Unassembled WGS sequence"/>
</dbReference>
<gene>
    <name evidence="8" type="ORF">DFP79_0065</name>
</gene>
<dbReference type="RefSeq" id="WP_133501909.1">
    <property type="nucleotide sequence ID" value="NZ_SNXC01000001.1"/>
</dbReference>
<dbReference type="InterPro" id="IPR017580">
    <property type="entry name" value="OHCU_decarboxylase-1"/>
</dbReference>
<keyword evidence="6" id="KW-0456">Lyase</keyword>
<dbReference type="NCBIfam" id="TIGR03164">
    <property type="entry name" value="UHCUDC"/>
    <property type="match status" value="1"/>
</dbReference>
<dbReference type="GO" id="GO:0051997">
    <property type="term" value="F:2-oxo-4-hydroxy-4-carboxy-5-ureidoimidazoline decarboxylase activity"/>
    <property type="evidence" value="ECO:0007669"/>
    <property type="project" value="UniProtKB-EC"/>
</dbReference>
<dbReference type="SUPFAM" id="SSF158694">
    <property type="entry name" value="UraD-Like"/>
    <property type="match status" value="1"/>
</dbReference>
<evidence type="ECO:0000256" key="5">
    <source>
        <dbReference type="ARBA" id="ARBA00022793"/>
    </source>
</evidence>
<evidence type="ECO:0000256" key="3">
    <source>
        <dbReference type="ARBA" id="ARBA00012257"/>
    </source>
</evidence>
<dbReference type="EMBL" id="SNXC01000001">
    <property type="protein sequence ID" value="TDP01890.1"/>
    <property type="molecule type" value="Genomic_DNA"/>
</dbReference>
<dbReference type="PANTHER" id="PTHR43466:SF1">
    <property type="entry name" value="2-OXO-4-HYDROXY-4-CARBOXY-5-UREIDOIMIDAZOLINE DECARBOXYLASE-RELATED"/>
    <property type="match status" value="1"/>
</dbReference>
<feature type="domain" description="Oxo-4-hydroxy-4-carboxy-5-ureidoimidazoline decarboxylase" evidence="7">
    <location>
        <begin position="15"/>
        <end position="172"/>
    </location>
</feature>
<sequence length="176" mass="19825">MIDDANESKLVALTKLKKAEFVRVLGSIYEHSQWVAETLFDHAPLSFNSTKELKDRMRLIVENSTQEQKLALLNAHPDLAGKAALAGELTDSSTQEQAGAGLDQCTTEELARFMDLNNEYKQKFEFPFIMAVKGATKDQILEGFEKRTPNDWQTEFDTAIQEVHKIAGFRLDALSM</sequence>
<keyword evidence="9" id="KW-1185">Reference proteome</keyword>
<reference evidence="8 9" key="1">
    <citation type="submission" date="2019-03" db="EMBL/GenBank/DDBJ databases">
        <title>Genomic Encyclopedia of Type Strains, Phase III (KMG-III): the genomes of soil and plant-associated and newly described type strains.</title>
        <authorList>
            <person name="Whitman W."/>
        </authorList>
    </citation>
    <scope>NUCLEOTIDE SEQUENCE [LARGE SCALE GENOMIC DNA]</scope>
    <source>
        <strain evidence="8 9">CECT 7378</strain>
    </source>
</reference>
<dbReference type="InterPro" id="IPR036778">
    <property type="entry name" value="OHCU_decarboxylase_sf"/>
</dbReference>
<dbReference type="GO" id="GO:0000255">
    <property type="term" value="P:allantoin metabolic process"/>
    <property type="evidence" value="ECO:0007669"/>
    <property type="project" value="InterPro"/>
</dbReference>
<accession>A0A4R6MNC6</accession>
<evidence type="ECO:0000256" key="1">
    <source>
        <dbReference type="ARBA" id="ARBA00001163"/>
    </source>
</evidence>
<name>A0A4R6MNC6_9GAMM</name>
<evidence type="ECO:0000256" key="4">
    <source>
        <dbReference type="ARBA" id="ARBA00022631"/>
    </source>
</evidence>
<evidence type="ECO:0000256" key="6">
    <source>
        <dbReference type="ARBA" id="ARBA00023239"/>
    </source>
</evidence>
<evidence type="ECO:0000259" key="7">
    <source>
        <dbReference type="Pfam" id="PF09349"/>
    </source>
</evidence>
<dbReference type="PANTHER" id="PTHR43466">
    <property type="entry name" value="2-OXO-4-HYDROXY-4-CARBOXY-5-UREIDOIMIDAZOLINE DECARBOXYLASE-RELATED"/>
    <property type="match status" value="1"/>
</dbReference>
<comment type="catalytic activity">
    <reaction evidence="1">
        <text>5-hydroxy-2-oxo-4-ureido-2,5-dihydro-1H-imidazole-5-carboxylate + H(+) = (S)-allantoin + CO2</text>
        <dbReference type="Rhea" id="RHEA:26301"/>
        <dbReference type="ChEBI" id="CHEBI:15378"/>
        <dbReference type="ChEBI" id="CHEBI:15678"/>
        <dbReference type="ChEBI" id="CHEBI:16526"/>
        <dbReference type="ChEBI" id="CHEBI:58639"/>
        <dbReference type="EC" id="4.1.1.97"/>
    </reaction>
</comment>
<dbReference type="AlphaFoldDB" id="A0A4R6MNC6"/>
<comment type="caution">
    <text evidence="8">The sequence shown here is derived from an EMBL/GenBank/DDBJ whole genome shotgun (WGS) entry which is preliminary data.</text>
</comment>
<dbReference type="OrthoDB" id="9800909at2"/>
<evidence type="ECO:0000256" key="2">
    <source>
        <dbReference type="ARBA" id="ARBA00004754"/>
    </source>
</evidence>
<keyword evidence="5" id="KW-0210">Decarboxylase</keyword>